<feature type="compositionally biased region" description="Polar residues" evidence="1">
    <location>
        <begin position="19"/>
        <end position="30"/>
    </location>
</feature>
<dbReference type="Proteomes" id="UP000054538">
    <property type="component" value="Unassembled WGS sequence"/>
</dbReference>
<name>A0A0D0CXQ7_9AGAM</name>
<evidence type="ECO:0000313" key="2">
    <source>
        <dbReference type="EMBL" id="KIK72204.1"/>
    </source>
</evidence>
<sequence length="95" mass="10732">MPTREREGRRGDGIDQRQSQPQRSKNSTFNFHGDVMTFGNPSLPACAVTPSRGRIYTTPHAQITNISARIFLNLCLPRIISQDFWELKSTQLSPS</sequence>
<proteinExistence type="predicted"/>
<protein>
    <submittedName>
        <fullName evidence="2">Uncharacterized protein</fullName>
    </submittedName>
</protein>
<reference evidence="3" key="2">
    <citation type="submission" date="2015-01" db="EMBL/GenBank/DDBJ databases">
        <title>Evolutionary Origins and Diversification of the Mycorrhizal Mutualists.</title>
        <authorList>
            <consortium name="DOE Joint Genome Institute"/>
            <consortium name="Mycorrhizal Genomics Consortium"/>
            <person name="Kohler A."/>
            <person name="Kuo A."/>
            <person name="Nagy L.G."/>
            <person name="Floudas D."/>
            <person name="Copeland A."/>
            <person name="Barry K.W."/>
            <person name="Cichocki N."/>
            <person name="Veneault-Fourrey C."/>
            <person name="LaButti K."/>
            <person name="Lindquist E.A."/>
            <person name="Lipzen A."/>
            <person name="Lundell T."/>
            <person name="Morin E."/>
            <person name="Murat C."/>
            <person name="Riley R."/>
            <person name="Ohm R."/>
            <person name="Sun H."/>
            <person name="Tunlid A."/>
            <person name="Henrissat B."/>
            <person name="Grigoriev I.V."/>
            <person name="Hibbett D.S."/>
            <person name="Martin F."/>
        </authorList>
    </citation>
    <scope>NUCLEOTIDE SEQUENCE [LARGE SCALE GENOMIC DNA]</scope>
    <source>
        <strain evidence="3">Ve08.2h10</strain>
    </source>
</reference>
<keyword evidence="3" id="KW-1185">Reference proteome</keyword>
<dbReference type="HOGENOM" id="CLU_2373426_0_0_1"/>
<feature type="compositionally biased region" description="Basic and acidic residues" evidence="1">
    <location>
        <begin position="1"/>
        <end position="15"/>
    </location>
</feature>
<organism evidence="2 3">
    <name type="scientific">Paxillus rubicundulus Ve08.2h10</name>
    <dbReference type="NCBI Taxonomy" id="930991"/>
    <lineage>
        <taxon>Eukaryota</taxon>
        <taxon>Fungi</taxon>
        <taxon>Dikarya</taxon>
        <taxon>Basidiomycota</taxon>
        <taxon>Agaricomycotina</taxon>
        <taxon>Agaricomycetes</taxon>
        <taxon>Agaricomycetidae</taxon>
        <taxon>Boletales</taxon>
        <taxon>Paxilineae</taxon>
        <taxon>Paxillaceae</taxon>
        <taxon>Paxillus</taxon>
    </lineage>
</organism>
<evidence type="ECO:0000313" key="3">
    <source>
        <dbReference type="Proteomes" id="UP000054538"/>
    </source>
</evidence>
<dbReference type="AlphaFoldDB" id="A0A0D0CXQ7"/>
<feature type="region of interest" description="Disordered" evidence="1">
    <location>
        <begin position="1"/>
        <end position="30"/>
    </location>
</feature>
<evidence type="ECO:0000256" key="1">
    <source>
        <dbReference type="SAM" id="MobiDB-lite"/>
    </source>
</evidence>
<dbReference type="InParanoid" id="A0A0D0CXQ7"/>
<gene>
    <name evidence="2" type="ORF">PAXRUDRAFT_836504</name>
</gene>
<reference evidence="2 3" key="1">
    <citation type="submission" date="2014-04" db="EMBL/GenBank/DDBJ databases">
        <authorList>
            <consortium name="DOE Joint Genome Institute"/>
            <person name="Kuo A."/>
            <person name="Kohler A."/>
            <person name="Jargeat P."/>
            <person name="Nagy L.G."/>
            <person name="Floudas D."/>
            <person name="Copeland A."/>
            <person name="Barry K.W."/>
            <person name="Cichocki N."/>
            <person name="Veneault-Fourrey C."/>
            <person name="LaButti K."/>
            <person name="Lindquist E.A."/>
            <person name="Lipzen A."/>
            <person name="Lundell T."/>
            <person name="Morin E."/>
            <person name="Murat C."/>
            <person name="Sun H."/>
            <person name="Tunlid A."/>
            <person name="Henrissat B."/>
            <person name="Grigoriev I.V."/>
            <person name="Hibbett D.S."/>
            <person name="Martin F."/>
            <person name="Nordberg H.P."/>
            <person name="Cantor M.N."/>
            <person name="Hua S.X."/>
        </authorList>
    </citation>
    <scope>NUCLEOTIDE SEQUENCE [LARGE SCALE GENOMIC DNA]</scope>
    <source>
        <strain evidence="2 3">Ve08.2h10</strain>
    </source>
</reference>
<accession>A0A0D0CXQ7</accession>
<dbReference type="EMBL" id="KN831109">
    <property type="protein sequence ID" value="KIK72204.1"/>
    <property type="molecule type" value="Genomic_DNA"/>
</dbReference>